<proteinExistence type="predicted"/>
<dbReference type="PANTHER" id="PTHR11439">
    <property type="entry name" value="GAG-POL-RELATED RETROTRANSPOSON"/>
    <property type="match status" value="1"/>
</dbReference>
<dbReference type="SUPFAM" id="SSF56672">
    <property type="entry name" value="DNA/RNA polymerases"/>
    <property type="match status" value="1"/>
</dbReference>
<dbReference type="GO" id="GO:0004222">
    <property type="term" value="F:metalloendopeptidase activity"/>
    <property type="evidence" value="ECO:0007669"/>
    <property type="project" value="InterPro"/>
</dbReference>
<keyword evidence="3" id="KW-1185">Reference proteome</keyword>
<dbReference type="PANTHER" id="PTHR11439:SF524">
    <property type="entry name" value="RNA-DIRECTED DNA POLYMERASE, PROTEIN KINASE RLK-PELLE-DLSV FAMILY"/>
    <property type="match status" value="1"/>
</dbReference>
<dbReference type="GO" id="GO:0006508">
    <property type="term" value="P:proteolysis"/>
    <property type="evidence" value="ECO:0007669"/>
    <property type="project" value="UniProtKB-KW"/>
</dbReference>
<dbReference type="AlphaFoldDB" id="A0AAD8RS69"/>
<gene>
    <name evidence="2" type="ORF">QYE76_004164</name>
</gene>
<dbReference type="InterPro" id="IPR043502">
    <property type="entry name" value="DNA/RNA_pol_sf"/>
</dbReference>
<evidence type="ECO:0000313" key="2">
    <source>
        <dbReference type="EMBL" id="KAK1629849.1"/>
    </source>
</evidence>
<dbReference type="InterPro" id="IPR013103">
    <property type="entry name" value="RVT_2"/>
</dbReference>
<accession>A0AAD8RS69</accession>
<sequence>MSRKYHVETVPFTNRAHLVARSHQAVRLDAELYFIDFKNKHATVILPKDHARSVRVNRILSRIVDAICPRLASRTHEPLDWAARLDWEAVVLRDDGIGAWCWADAGKILVHTGTLDHFTADEEIAVILAHERPEVTMYILVYVDDIILVSSSVAATNRLVLALSSDFAVKDLGKLHYFLGLEVTYPHDGLALSQQKYSQDLLRCAGMLECKAATTPMSSTETISATDGILLSADGATDYRSLVGALQYLTITRPDISYEVNRVCQYLHAPREPHLTAVKRILRYVRSTATYGLHLRPAPSGVLSAFSDADWAGNPDDR</sequence>
<protein>
    <recommendedName>
        <fullName evidence="1">Reverse transcriptase Ty1/copia-type domain-containing protein</fullName>
    </recommendedName>
</protein>
<evidence type="ECO:0000259" key="1">
    <source>
        <dbReference type="Pfam" id="PF07727"/>
    </source>
</evidence>
<dbReference type="Proteomes" id="UP001231189">
    <property type="component" value="Unassembled WGS sequence"/>
</dbReference>
<dbReference type="EMBL" id="JAUUTY010000005">
    <property type="protein sequence ID" value="KAK1629849.1"/>
    <property type="molecule type" value="Genomic_DNA"/>
</dbReference>
<name>A0AAD8RS69_LOLMU</name>
<feature type="domain" description="Reverse transcriptase Ty1/copia-type" evidence="1">
    <location>
        <begin position="117"/>
        <end position="218"/>
    </location>
</feature>
<organism evidence="2 3">
    <name type="scientific">Lolium multiflorum</name>
    <name type="common">Italian ryegrass</name>
    <name type="synonym">Lolium perenne subsp. multiflorum</name>
    <dbReference type="NCBI Taxonomy" id="4521"/>
    <lineage>
        <taxon>Eukaryota</taxon>
        <taxon>Viridiplantae</taxon>
        <taxon>Streptophyta</taxon>
        <taxon>Embryophyta</taxon>
        <taxon>Tracheophyta</taxon>
        <taxon>Spermatophyta</taxon>
        <taxon>Magnoliopsida</taxon>
        <taxon>Liliopsida</taxon>
        <taxon>Poales</taxon>
        <taxon>Poaceae</taxon>
        <taxon>BOP clade</taxon>
        <taxon>Pooideae</taxon>
        <taxon>Poodae</taxon>
        <taxon>Poeae</taxon>
        <taxon>Poeae Chloroplast Group 2 (Poeae type)</taxon>
        <taxon>Loliodinae</taxon>
        <taxon>Loliinae</taxon>
        <taxon>Lolium</taxon>
    </lineage>
</organism>
<dbReference type="Pfam" id="PF07727">
    <property type="entry name" value="RVT_2"/>
    <property type="match status" value="1"/>
</dbReference>
<comment type="caution">
    <text evidence="2">The sequence shown here is derived from an EMBL/GenBank/DDBJ whole genome shotgun (WGS) entry which is preliminary data.</text>
</comment>
<reference evidence="2" key="1">
    <citation type="submission" date="2023-07" db="EMBL/GenBank/DDBJ databases">
        <title>A chromosome-level genome assembly of Lolium multiflorum.</title>
        <authorList>
            <person name="Chen Y."/>
            <person name="Copetti D."/>
            <person name="Kolliker R."/>
            <person name="Studer B."/>
        </authorList>
    </citation>
    <scope>NUCLEOTIDE SEQUENCE</scope>
    <source>
        <strain evidence="2">02402/16</strain>
        <tissue evidence="2">Leaf</tissue>
    </source>
</reference>
<dbReference type="GO" id="GO:0046872">
    <property type="term" value="F:metal ion binding"/>
    <property type="evidence" value="ECO:0007669"/>
    <property type="project" value="UniProtKB-KW"/>
</dbReference>
<evidence type="ECO:0000313" key="3">
    <source>
        <dbReference type="Proteomes" id="UP001231189"/>
    </source>
</evidence>